<dbReference type="Proteomes" id="UP000824091">
    <property type="component" value="Unassembled WGS sequence"/>
</dbReference>
<dbReference type="PANTHER" id="PTHR35813">
    <property type="entry name" value="INNER MEMBRANE PROTEIN YBAN"/>
    <property type="match status" value="1"/>
</dbReference>
<dbReference type="GO" id="GO:0005886">
    <property type="term" value="C:plasma membrane"/>
    <property type="evidence" value="ECO:0007669"/>
    <property type="project" value="TreeGrafter"/>
</dbReference>
<dbReference type="InterPro" id="IPR007401">
    <property type="entry name" value="DUF454"/>
</dbReference>
<protein>
    <submittedName>
        <fullName evidence="2">YbaN family protein</fullName>
    </submittedName>
</protein>
<name>A0A9D1I7B7_9FIRM</name>
<dbReference type="PIRSF" id="PIRSF016789">
    <property type="entry name" value="DUF454"/>
    <property type="match status" value="1"/>
</dbReference>
<accession>A0A9D1I7B7</accession>
<dbReference type="PANTHER" id="PTHR35813:SF1">
    <property type="entry name" value="INNER MEMBRANE PROTEIN YBAN"/>
    <property type="match status" value="1"/>
</dbReference>
<proteinExistence type="predicted"/>
<evidence type="ECO:0000256" key="1">
    <source>
        <dbReference type="SAM" id="Phobius"/>
    </source>
</evidence>
<evidence type="ECO:0000313" key="3">
    <source>
        <dbReference type="Proteomes" id="UP000824091"/>
    </source>
</evidence>
<gene>
    <name evidence="2" type="ORF">IAD16_08050</name>
</gene>
<organism evidence="2 3">
    <name type="scientific">Candidatus Fimisoma avicola</name>
    <dbReference type="NCBI Taxonomy" id="2840826"/>
    <lineage>
        <taxon>Bacteria</taxon>
        <taxon>Bacillati</taxon>
        <taxon>Bacillota</taxon>
        <taxon>Clostridia</taxon>
        <taxon>Eubacteriales</taxon>
        <taxon>Candidatus Fimisoma</taxon>
    </lineage>
</organism>
<comment type="caution">
    <text evidence="2">The sequence shown here is derived from an EMBL/GenBank/DDBJ whole genome shotgun (WGS) entry which is preliminary data.</text>
</comment>
<evidence type="ECO:0000313" key="2">
    <source>
        <dbReference type="EMBL" id="HIU28315.1"/>
    </source>
</evidence>
<keyword evidence="1" id="KW-0812">Transmembrane</keyword>
<keyword evidence="1" id="KW-0472">Membrane</keyword>
<feature type="transmembrane region" description="Helical" evidence="1">
    <location>
        <begin position="103"/>
        <end position="122"/>
    </location>
</feature>
<keyword evidence="1" id="KW-1133">Transmembrane helix</keyword>
<feature type="transmembrane region" description="Helical" evidence="1">
    <location>
        <begin position="77"/>
        <end position="97"/>
    </location>
</feature>
<dbReference type="Pfam" id="PF04304">
    <property type="entry name" value="DUF454"/>
    <property type="match status" value="1"/>
</dbReference>
<reference evidence="2" key="1">
    <citation type="submission" date="2020-10" db="EMBL/GenBank/DDBJ databases">
        <authorList>
            <person name="Gilroy R."/>
        </authorList>
    </citation>
    <scope>NUCLEOTIDE SEQUENCE</scope>
    <source>
        <strain evidence="2">11300</strain>
    </source>
</reference>
<dbReference type="EMBL" id="DVMO01000121">
    <property type="protein sequence ID" value="HIU28315.1"/>
    <property type="molecule type" value="Genomic_DNA"/>
</dbReference>
<sequence length="140" mass="15535">MKIKKAVYMVLGFVGLALGAVGAVVPLLPAFPFLLLAAFGFAKSSQKLHNWFIGTKLYRENLESFVKGRGMTWRTKIRIMATVTIVMCIGFMMMGQVPAGRMILGFVWAFHILYFIFGIKTLKEDGSPSAKRPVIEEAAD</sequence>
<reference evidence="2" key="2">
    <citation type="journal article" date="2021" name="PeerJ">
        <title>Extensive microbial diversity within the chicken gut microbiome revealed by metagenomics and culture.</title>
        <authorList>
            <person name="Gilroy R."/>
            <person name="Ravi A."/>
            <person name="Getino M."/>
            <person name="Pursley I."/>
            <person name="Horton D.L."/>
            <person name="Alikhan N.F."/>
            <person name="Baker D."/>
            <person name="Gharbi K."/>
            <person name="Hall N."/>
            <person name="Watson M."/>
            <person name="Adriaenssens E.M."/>
            <person name="Foster-Nyarko E."/>
            <person name="Jarju S."/>
            <person name="Secka A."/>
            <person name="Antonio M."/>
            <person name="Oren A."/>
            <person name="Chaudhuri R.R."/>
            <person name="La Ragione R."/>
            <person name="Hildebrand F."/>
            <person name="Pallen M.J."/>
        </authorList>
    </citation>
    <scope>NUCLEOTIDE SEQUENCE</scope>
    <source>
        <strain evidence="2">11300</strain>
    </source>
</reference>
<feature type="transmembrane region" description="Helical" evidence="1">
    <location>
        <begin position="6"/>
        <end position="39"/>
    </location>
</feature>
<dbReference type="AlphaFoldDB" id="A0A9D1I7B7"/>